<reference evidence="2" key="1">
    <citation type="submission" date="2015-12" db="EMBL/GenBank/DDBJ databases">
        <title>Update maize B73 reference genome by single molecule sequencing technologies.</title>
        <authorList>
            <consortium name="Maize Genome Sequencing Project"/>
            <person name="Ware D."/>
        </authorList>
    </citation>
    <scope>NUCLEOTIDE SEQUENCE [LARGE SCALE GENOMIC DNA]</scope>
    <source>
        <tissue evidence="2">Seedling</tissue>
    </source>
</reference>
<protein>
    <submittedName>
        <fullName evidence="2">B-block binding subunit of TFIIIC</fullName>
    </submittedName>
</protein>
<dbReference type="PANTHER" id="PTHR15180">
    <property type="entry name" value="GENERAL TRANSCRIPTION FACTOR 3C POLYPEPTIDE 1"/>
    <property type="match status" value="1"/>
</dbReference>
<accession>A0A1D6JWT7</accession>
<gene>
    <name evidence="2" type="ORF">ZEAMMB73_Zm00001d028498</name>
</gene>
<dbReference type="AlphaFoldDB" id="A0A1D6JWT7"/>
<feature type="compositionally biased region" description="Polar residues" evidence="1">
    <location>
        <begin position="76"/>
        <end position="87"/>
    </location>
</feature>
<name>A0A1D6JWT7_MAIZE</name>
<evidence type="ECO:0000256" key="1">
    <source>
        <dbReference type="SAM" id="MobiDB-lite"/>
    </source>
</evidence>
<dbReference type="GO" id="GO:0003677">
    <property type="term" value="F:DNA binding"/>
    <property type="evidence" value="ECO:0007669"/>
    <property type="project" value="InterPro"/>
</dbReference>
<dbReference type="InterPro" id="IPR044210">
    <property type="entry name" value="Tfc3-like"/>
</dbReference>
<evidence type="ECO:0000313" key="2">
    <source>
        <dbReference type="EMBL" id="ONL96202.1"/>
    </source>
</evidence>
<dbReference type="InParanoid" id="A0A1D6JWT7"/>
<dbReference type="PANTHER" id="PTHR15180:SF1">
    <property type="entry name" value="GENERAL TRANSCRIPTION FACTOR 3C POLYPEPTIDE 1"/>
    <property type="match status" value="1"/>
</dbReference>
<feature type="non-terminal residue" evidence="2">
    <location>
        <position position="477"/>
    </location>
</feature>
<dbReference type="STRING" id="4577.A0A1D6JWT7"/>
<sequence>MPTAPHHACIQWAGQRYPCGGGVVGVGQRGDQGRQPRGAELLQGIPLQHHGHAPGVPALQVLHLSYERQSRLHEQPSFTSKQKQQRVGSGLTPVRRKRRVDGTSLKLLKRTVQAIGSAEQILGQPIVDEEVPMISRYAILRKSCMRSKRFFWTCESDRKLLMAYIRVRAVLGARYYRVPWKSLSDLPAPPHTCLRRMTLLLKTNGKIRGAVMCLCNLLGERYVRYLEKERRLKRRRLFPQISNRSQENSLDSNCEQFNWDDFEVLEIKSALNEVLELIQTEKIDQAKRIGPVNQKTLTMIMMSQRTQYVHRNCQIIRLYEVKPKRVQFQKADSVILKNHADIQMQKVKTWKSSANLKKKSLRITEIRLLKEAYGNHWLLRNPIRVEVKTEAKYTSKVAGRHELGPSITPLGLRLEYMICEASKKSSQVVDFLVHNSGKKIMVYFATCACVDYWAVVLPLINSLKGSPIIASHGKMKQ</sequence>
<organism evidence="2">
    <name type="scientific">Zea mays</name>
    <name type="common">Maize</name>
    <dbReference type="NCBI Taxonomy" id="4577"/>
    <lineage>
        <taxon>Eukaryota</taxon>
        <taxon>Viridiplantae</taxon>
        <taxon>Streptophyta</taxon>
        <taxon>Embryophyta</taxon>
        <taxon>Tracheophyta</taxon>
        <taxon>Spermatophyta</taxon>
        <taxon>Magnoliopsida</taxon>
        <taxon>Liliopsida</taxon>
        <taxon>Poales</taxon>
        <taxon>Poaceae</taxon>
        <taxon>PACMAD clade</taxon>
        <taxon>Panicoideae</taxon>
        <taxon>Andropogonodae</taxon>
        <taxon>Andropogoneae</taxon>
        <taxon>Tripsacinae</taxon>
        <taxon>Zea</taxon>
    </lineage>
</organism>
<feature type="region of interest" description="Disordered" evidence="1">
    <location>
        <begin position="72"/>
        <end position="95"/>
    </location>
</feature>
<dbReference type="GO" id="GO:0006384">
    <property type="term" value="P:transcription initiation at RNA polymerase III promoter"/>
    <property type="evidence" value="ECO:0007669"/>
    <property type="project" value="InterPro"/>
</dbReference>
<dbReference type="ExpressionAtlas" id="A0A1D6JWT7">
    <property type="expression patterns" value="baseline"/>
</dbReference>
<proteinExistence type="predicted"/>
<dbReference type="EMBL" id="CM007647">
    <property type="protein sequence ID" value="ONL96202.1"/>
    <property type="molecule type" value="Genomic_DNA"/>
</dbReference>
<dbReference type="GO" id="GO:0000127">
    <property type="term" value="C:transcription factor TFIIIC complex"/>
    <property type="evidence" value="ECO:0007669"/>
    <property type="project" value="InterPro"/>
</dbReference>